<name>A0A4Q1HG18_9BURK</name>
<dbReference type="PANTHER" id="PTHR37419:SF1">
    <property type="entry name" value="SERINE_THREONINE-PROTEIN KINASE TOXIN HIPA"/>
    <property type="match status" value="1"/>
</dbReference>
<accession>A0A4Q1HG18</accession>
<keyword evidence="7" id="KW-1185">Reference proteome</keyword>
<dbReference type="Proteomes" id="UP000290849">
    <property type="component" value="Unassembled WGS sequence"/>
</dbReference>
<dbReference type="PANTHER" id="PTHR37419">
    <property type="entry name" value="SERINE/THREONINE-PROTEIN KINASE TOXIN HIPA"/>
    <property type="match status" value="1"/>
</dbReference>
<dbReference type="Pfam" id="PF07804">
    <property type="entry name" value="HipA_C"/>
    <property type="match status" value="1"/>
</dbReference>
<feature type="domain" description="HipA N-terminal subdomain 1" evidence="5">
    <location>
        <begin position="15"/>
        <end position="108"/>
    </location>
</feature>
<dbReference type="GO" id="GO:0005829">
    <property type="term" value="C:cytosol"/>
    <property type="evidence" value="ECO:0007669"/>
    <property type="project" value="TreeGrafter"/>
</dbReference>
<reference evidence="6 7" key="1">
    <citation type="journal article" date="2017" name="Int. J. Syst. Evol. Microbiol.">
        <title>Achromobacter aloeverae sp. nov., isolated from the root of Aloe vera (L.) Burm.f.</title>
        <authorList>
            <person name="Kuncharoen N."/>
            <person name="Muramatsu Y."/>
            <person name="Shibata C."/>
            <person name="Kamakura Y."/>
            <person name="Nakagawa Y."/>
            <person name="Tanasupawat S."/>
        </authorList>
    </citation>
    <scope>NUCLEOTIDE SEQUENCE [LARGE SCALE GENOMIC DNA]</scope>
    <source>
        <strain evidence="6 7">AVA-1</strain>
    </source>
</reference>
<keyword evidence="2" id="KW-0808">Transferase</keyword>
<keyword evidence="3" id="KW-0418">Kinase</keyword>
<evidence type="ECO:0000313" key="6">
    <source>
        <dbReference type="EMBL" id="RXN86093.1"/>
    </source>
</evidence>
<dbReference type="OrthoDB" id="9805913at2"/>
<dbReference type="EMBL" id="PYAL01000006">
    <property type="protein sequence ID" value="RXN86093.1"/>
    <property type="molecule type" value="Genomic_DNA"/>
</dbReference>
<protein>
    <submittedName>
        <fullName evidence="6">Type II toxin-antitoxin system HipA family toxin</fullName>
    </submittedName>
</protein>
<dbReference type="CDD" id="cd17793">
    <property type="entry name" value="HipA"/>
    <property type="match status" value="1"/>
</dbReference>
<evidence type="ECO:0000256" key="3">
    <source>
        <dbReference type="ARBA" id="ARBA00022777"/>
    </source>
</evidence>
<organism evidence="6 7">
    <name type="scientific">Achromobacter aloeverae</name>
    <dbReference type="NCBI Taxonomy" id="1750518"/>
    <lineage>
        <taxon>Bacteria</taxon>
        <taxon>Pseudomonadati</taxon>
        <taxon>Pseudomonadota</taxon>
        <taxon>Betaproteobacteria</taxon>
        <taxon>Burkholderiales</taxon>
        <taxon>Alcaligenaceae</taxon>
        <taxon>Achromobacter</taxon>
    </lineage>
</organism>
<dbReference type="InterPro" id="IPR052028">
    <property type="entry name" value="HipA_Ser/Thr_kinase"/>
</dbReference>
<sequence>MTSMKEESQGIPDSLAVFWDNIRVGTLHHTTPLSFSYATEWLASGRSPLAPGLPLGPGKHDGPEIHAFFENLLPEGEQRRLITMRHHVSSVYGLLAVAGGDAAGAIVLLSEGQAPQSPQYQKLSWEQVNALMHADEKNLVMRQAIEDEARAYAAPRLSISGAQVKMLLSLDAEGNPLRPMGATPSTHILKPDIVRTDIHLFATAANETLIMAAAALCGLPVACVQYQPIVDACLVERYDRVRREDGSLARLWQADLCQLLGRNSDGKYEIEGGPSFAECFEMVGRLSSKPAVDQRHLLRWLFFNLYVGNNDSHAKNLSLIVSNEGLRLAPFYDLMATRVYSGLGPNFAFSVGGEFEPGKIGPQQLAAMAAQLKISPKYLVAVSQDMAGKVNIAIPEAANSLLPLLNPSRAMLAERVVYKVRSLVKQTQRRLFNGMDAEDESGYLPPVVERKGRNRPRG</sequence>
<comment type="similarity">
    <text evidence="1">Belongs to the HipA Ser/Thr kinase family.</text>
</comment>
<dbReference type="Pfam" id="PF13657">
    <property type="entry name" value="Couple_hipA"/>
    <property type="match status" value="1"/>
</dbReference>
<feature type="domain" description="HipA-like C-terminal" evidence="4">
    <location>
        <begin position="157"/>
        <end position="390"/>
    </location>
</feature>
<dbReference type="InterPro" id="IPR017508">
    <property type="entry name" value="HipA_N1"/>
</dbReference>
<evidence type="ECO:0000256" key="1">
    <source>
        <dbReference type="ARBA" id="ARBA00010164"/>
    </source>
</evidence>
<dbReference type="InterPro" id="IPR012893">
    <property type="entry name" value="HipA-like_C"/>
</dbReference>
<comment type="caution">
    <text evidence="6">The sequence shown here is derived from an EMBL/GenBank/DDBJ whole genome shotgun (WGS) entry which is preliminary data.</text>
</comment>
<gene>
    <name evidence="6" type="ORF">C7R54_20335</name>
</gene>
<evidence type="ECO:0000256" key="2">
    <source>
        <dbReference type="ARBA" id="ARBA00022679"/>
    </source>
</evidence>
<dbReference type="NCBIfam" id="TIGR03071">
    <property type="entry name" value="couple_hipA"/>
    <property type="match status" value="1"/>
</dbReference>
<dbReference type="GO" id="GO:0004674">
    <property type="term" value="F:protein serine/threonine kinase activity"/>
    <property type="evidence" value="ECO:0007669"/>
    <property type="project" value="TreeGrafter"/>
</dbReference>
<evidence type="ECO:0000313" key="7">
    <source>
        <dbReference type="Proteomes" id="UP000290849"/>
    </source>
</evidence>
<evidence type="ECO:0000259" key="5">
    <source>
        <dbReference type="Pfam" id="PF13657"/>
    </source>
</evidence>
<dbReference type="AlphaFoldDB" id="A0A4Q1HG18"/>
<dbReference type="Gene3D" id="1.10.1070.20">
    <property type="match status" value="1"/>
</dbReference>
<evidence type="ECO:0000259" key="4">
    <source>
        <dbReference type="Pfam" id="PF07804"/>
    </source>
</evidence>
<proteinExistence type="inferred from homology"/>